<evidence type="ECO:0000313" key="1">
    <source>
        <dbReference type="EMBL" id="KAB2952018.1"/>
    </source>
</evidence>
<dbReference type="OrthoDB" id="9761531at2"/>
<protein>
    <recommendedName>
        <fullName evidence="3">SGNH hydrolase-type esterase domain-containing protein</fullName>
    </recommendedName>
</protein>
<dbReference type="InterPro" id="IPR036866">
    <property type="entry name" value="RibonucZ/Hydroxyglut_hydro"/>
</dbReference>
<keyword evidence="2" id="KW-1185">Reference proteome</keyword>
<name>A0A6I0EVR3_9FIRM</name>
<dbReference type="InterPro" id="IPR052159">
    <property type="entry name" value="Competence_DNA_uptake"/>
</dbReference>
<sequence>MMIKYAGERLGSTIIKEGHHGYSTSTTNHFLQAVIPEVAIIQVGVNNCYGHPHREVLELL</sequence>
<gene>
    <name evidence="1" type="ORF">F9B85_10710</name>
</gene>
<evidence type="ECO:0000313" key="2">
    <source>
        <dbReference type="Proteomes" id="UP000468766"/>
    </source>
</evidence>
<dbReference type="PANTHER" id="PTHR30619:SF1">
    <property type="entry name" value="RECOMBINATION PROTEIN 2"/>
    <property type="match status" value="1"/>
</dbReference>
<evidence type="ECO:0008006" key="3">
    <source>
        <dbReference type="Google" id="ProtNLM"/>
    </source>
</evidence>
<organism evidence="1 2">
    <name type="scientific">Heliorestis acidaminivorans</name>
    <dbReference type="NCBI Taxonomy" id="553427"/>
    <lineage>
        <taxon>Bacteria</taxon>
        <taxon>Bacillati</taxon>
        <taxon>Bacillota</taxon>
        <taxon>Clostridia</taxon>
        <taxon>Eubacteriales</taxon>
        <taxon>Heliobacteriaceae</taxon>
        <taxon>Heliorestis</taxon>
    </lineage>
</organism>
<dbReference type="PANTHER" id="PTHR30619">
    <property type="entry name" value="DNA INTERNALIZATION/COMPETENCE PROTEIN COMEC/REC2"/>
    <property type="match status" value="1"/>
</dbReference>
<reference evidence="1 2" key="1">
    <citation type="submission" date="2019-10" db="EMBL/GenBank/DDBJ databases">
        <title>Whole-genome sequence of the extremophile Heliorestis acidaminivorans DSM 24790.</title>
        <authorList>
            <person name="Kyndt J.A."/>
            <person name="Meyer T.E."/>
        </authorList>
    </citation>
    <scope>NUCLEOTIDE SEQUENCE [LARGE SCALE GENOMIC DNA]</scope>
    <source>
        <strain evidence="1 2">DSM 24790</strain>
    </source>
</reference>
<accession>A0A6I0EVR3</accession>
<dbReference type="AlphaFoldDB" id="A0A6I0EVR3"/>
<dbReference type="EMBL" id="WBXO01000008">
    <property type="protein sequence ID" value="KAB2952018.1"/>
    <property type="molecule type" value="Genomic_DNA"/>
</dbReference>
<dbReference type="Gene3D" id="3.60.15.10">
    <property type="entry name" value="Ribonuclease Z/Hydroxyacylglutathione hydrolase-like"/>
    <property type="match status" value="1"/>
</dbReference>
<dbReference type="Proteomes" id="UP000468766">
    <property type="component" value="Unassembled WGS sequence"/>
</dbReference>
<dbReference type="RefSeq" id="WP_151620765.1">
    <property type="nucleotide sequence ID" value="NZ_WBXO01000008.1"/>
</dbReference>
<comment type="caution">
    <text evidence="1">The sequence shown here is derived from an EMBL/GenBank/DDBJ whole genome shotgun (WGS) entry which is preliminary data.</text>
</comment>
<proteinExistence type="predicted"/>